<dbReference type="InterPro" id="IPR059153">
    <property type="entry name" value="NSD_PHD-1st"/>
</dbReference>
<keyword evidence="7" id="KW-1185">Reference proteome</keyword>
<feature type="domain" description="PHD-type" evidence="5">
    <location>
        <begin position="76"/>
        <end position="121"/>
    </location>
</feature>
<proteinExistence type="predicted"/>
<sequence>MGSSVIFASKCLHLVGLKFMLVARKRDHQPILFWKMAGLFWNVGGRYCTILRREAPTGKLKNGGGYSLQDGDDQSDDICSVCHHGGDIILCDKCPSSFHHSYLGLKEVPEGEWACPSCRCGVCGQSKFEDTQYSKDDDMVRICDQCEHKFHMECIKKRTGVVKLKDYSKNKWFCSDKCENVYSSLNELLGRPFPPVVDNLTWTLLKSMEEEEHQDPNDDSSENEALVQNQSKLNMALELMRECIEPVREILTGKDLVEDVIFNCRSNLNQWQLSECMKKWPSYR</sequence>
<organism evidence="6 7">
    <name type="scientific">Dipteronia dyeriana</name>
    <dbReference type="NCBI Taxonomy" id="168575"/>
    <lineage>
        <taxon>Eukaryota</taxon>
        <taxon>Viridiplantae</taxon>
        <taxon>Streptophyta</taxon>
        <taxon>Embryophyta</taxon>
        <taxon>Tracheophyta</taxon>
        <taxon>Spermatophyta</taxon>
        <taxon>Magnoliopsida</taxon>
        <taxon>eudicotyledons</taxon>
        <taxon>Gunneridae</taxon>
        <taxon>Pentapetalae</taxon>
        <taxon>rosids</taxon>
        <taxon>malvids</taxon>
        <taxon>Sapindales</taxon>
        <taxon>Sapindaceae</taxon>
        <taxon>Hippocastanoideae</taxon>
        <taxon>Acereae</taxon>
        <taxon>Dipteronia</taxon>
    </lineage>
</organism>
<keyword evidence="1" id="KW-0479">Metal-binding</keyword>
<evidence type="ECO:0000313" key="7">
    <source>
        <dbReference type="Proteomes" id="UP001280121"/>
    </source>
</evidence>
<evidence type="ECO:0000256" key="1">
    <source>
        <dbReference type="ARBA" id="ARBA00022723"/>
    </source>
</evidence>
<dbReference type="SUPFAM" id="SSF57903">
    <property type="entry name" value="FYVE/PHD zinc finger"/>
    <property type="match status" value="2"/>
</dbReference>
<keyword evidence="3" id="KW-0862">Zinc</keyword>
<dbReference type="Pfam" id="PF23011">
    <property type="entry name" value="PHD-1st_NSD"/>
    <property type="match status" value="1"/>
</dbReference>
<dbReference type="SMART" id="SM00249">
    <property type="entry name" value="PHD"/>
    <property type="match status" value="2"/>
</dbReference>
<dbReference type="AlphaFoldDB" id="A0AAD9XIH7"/>
<accession>A0AAD9XIH7</accession>
<comment type="caution">
    <text evidence="6">The sequence shown here is derived from an EMBL/GenBank/DDBJ whole genome shotgun (WGS) entry which is preliminary data.</text>
</comment>
<dbReference type="EMBL" id="JANJYI010000002">
    <property type="protein sequence ID" value="KAK2660135.1"/>
    <property type="molecule type" value="Genomic_DNA"/>
</dbReference>
<dbReference type="GO" id="GO:0008270">
    <property type="term" value="F:zinc ion binding"/>
    <property type="evidence" value="ECO:0007669"/>
    <property type="project" value="UniProtKB-KW"/>
</dbReference>
<name>A0AAD9XIH7_9ROSI</name>
<evidence type="ECO:0000256" key="3">
    <source>
        <dbReference type="ARBA" id="ARBA00022833"/>
    </source>
</evidence>
<dbReference type="InterPro" id="IPR001965">
    <property type="entry name" value="Znf_PHD"/>
</dbReference>
<dbReference type="InterPro" id="IPR011011">
    <property type="entry name" value="Znf_FYVE_PHD"/>
</dbReference>
<dbReference type="InterPro" id="IPR042163">
    <property type="entry name" value="PHF12"/>
</dbReference>
<dbReference type="GO" id="GO:0006357">
    <property type="term" value="P:regulation of transcription by RNA polymerase II"/>
    <property type="evidence" value="ECO:0007669"/>
    <property type="project" value="TreeGrafter"/>
</dbReference>
<protein>
    <recommendedName>
        <fullName evidence="5">PHD-type domain-containing protein</fullName>
    </recommendedName>
</protein>
<dbReference type="GO" id="GO:0005634">
    <property type="term" value="C:nucleus"/>
    <property type="evidence" value="ECO:0007669"/>
    <property type="project" value="TreeGrafter"/>
</dbReference>
<dbReference type="InterPro" id="IPR013083">
    <property type="entry name" value="Znf_RING/FYVE/PHD"/>
</dbReference>
<reference evidence="6" key="1">
    <citation type="journal article" date="2023" name="Plant J.">
        <title>Genome sequences and population genomics provide insights into the demographic history, inbreeding, and mutation load of two 'living fossil' tree species of Dipteronia.</title>
        <authorList>
            <person name="Feng Y."/>
            <person name="Comes H.P."/>
            <person name="Chen J."/>
            <person name="Zhu S."/>
            <person name="Lu R."/>
            <person name="Zhang X."/>
            <person name="Li P."/>
            <person name="Qiu J."/>
            <person name="Olsen K.M."/>
            <person name="Qiu Y."/>
        </authorList>
    </citation>
    <scope>NUCLEOTIDE SEQUENCE</scope>
    <source>
        <strain evidence="6">KIB01</strain>
    </source>
</reference>
<dbReference type="GO" id="GO:0003714">
    <property type="term" value="F:transcription corepressor activity"/>
    <property type="evidence" value="ECO:0007669"/>
    <property type="project" value="InterPro"/>
</dbReference>
<evidence type="ECO:0000259" key="5">
    <source>
        <dbReference type="PROSITE" id="PS50016"/>
    </source>
</evidence>
<evidence type="ECO:0000256" key="2">
    <source>
        <dbReference type="ARBA" id="ARBA00022771"/>
    </source>
</evidence>
<dbReference type="Proteomes" id="UP001280121">
    <property type="component" value="Unassembled WGS sequence"/>
</dbReference>
<evidence type="ECO:0000256" key="4">
    <source>
        <dbReference type="PROSITE-ProRule" id="PRU00146"/>
    </source>
</evidence>
<gene>
    <name evidence="6" type="ORF">Ddye_006668</name>
</gene>
<dbReference type="InterPro" id="IPR019787">
    <property type="entry name" value="Znf_PHD-finger"/>
</dbReference>
<evidence type="ECO:0000313" key="6">
    <source>
        <dbReference type="EMBL" id="KAK2660135.1"/>
    </source>
</evidence>
<dbReference type="Gene3D" id="3.30.40.10">
    <property type="entry name" value="Zinc/RING finger domain, C3HC4 (zinc finger)"/>
    <property type="match status" value="2"/>
</dbReference>
<dbReference type="PANTHER" id="PTHR46309">
    <property type="entry name" value="PHD FINGER PROTEIN 12"/>
    <property type="match status" value="1"/>
</dbReference>
<dbReference type="PROSITE" id="PS50016">
    <property type="entry name" value="ZF_PHD_2"/>
    <property type="match status" value="1"/>
</dbReference>
<dbReference type="PANTHER" id="PTHR46309:SF12">
    <property type="entry name" value="GB|AAC80581.1"/>
    <property type="match status" value="1"/>
</dbReference>
<keyword evidence="2 4" id="KW-0863">Zinc-finger</keyword>